<reference evidence="2" key="1">
    <citation type="journal article" date="2018" name="Nat. Microbiol.">
        <title>Leveraging single-cell genomics to expand the fungal tree of life.</title>
        <authorList>
            <person name="Ahrendt S.R."/>
            <person name="Quandt C.A."/>
            <person name="Ciobanu D."/>
            <person name="Clum A."/>
            <person name="Salamov A."/>
            <person name="Andreopoulos B."/>
            <person name="Cheng J.F."/>
            <person name="Woyke T."/>
            <person name="Pelin A."/>
            <person name="Henrissat B."/>
            <person name="Reynolds N.K."/>
            <person name="Benny G.L."/>
            <person name="Smith M.E."/>
            <person name="James T.Y."/>
            <person name="Grigoriev I.V."/>
        </authorList>
    </citation>
    <scope>NUCLEOTIDE SEQUENCE [LARGE SCALE GENOMIC DNA]</scope>
</reference>
<sequence length="285" mass="31616">MVGGTDREKDLPMSSQMKAIATLLMHVSKAKISVADHLQIMGQTIRMAIAPDGVDLVQDGVSLKTTIAHAVAHPQGRKLNYVAGLNQMCRVALTTSMQITNVETVTLAMAAPIHVILVDHADVELRGFAGIDCIYVNVRAWKFLQEGIKADNEYETNNHYRENFRLAFCIEAALLALHEYCHVLCCRAAEDLNFSTPSCVLQAPPLAGRREAGRIAEANFWGLEAKTFLNSLLMGGLDTQWLRKWVERFEKSDDLPPYEASVGADKAFDCIECGWLKGRKRPVIM</sequence>
<name>A0A4P9WFV3_9FUNG</name>
<dbReference type="Proteomes" id="UP000269721">
    <property type="component" value="Unassembled WGS sequence"/>
</dbReference>
<organism evidence="1 2">
    <name type="scientific">Blyttiomyces helicus</name>
    <dbReference type="NCBI Taxonomy" id="388810"/>
    <lineage>
        <taxon>Eukaryota</taxon>
        <taxon>Fungi</taxon>
        <taxon>Fungi incertae sedis</taxon>
        <taxon>Chytridiomycota</taxon>
        <taxon>Chytridiomycota incertae sedis</taxon>
        <taxon>Chytridiomycetes</taxon>
        <taxon>Chytridiomycetes incertae sedis</taxon>
        <taxon>Blyttiomyces</taxon>
    </lineage>
</organism>
<keyword evidence="2" id="KW-1185">Reference proteome</keyword>
<gene>
    <name evidence="1" type="ORF">BDK51DRAFT_45467</name>
</gene>
<evidence type="ECO:0000313" key="1">
    <source>
        <dbReference type="EMBL" id="RKO91659.1"/>
    </source>
</evidence>
<evidence type="ECO:0000313" key="2">
    <source>
        <dbReference type="Proteomes" id="UP000269721"/>
    </source>
</evidence>
<accession>A0A4P9WFV3</accession>
<dbReference type="AlphaFoldDB" id="A0A4P9WFV3"/>
<protein>
    <submittedName>
        <fullName evidence="1">Uncharacterized protein</fullName>
    </submittedName>
</protein>
<dbReference type="OrthoDB" id="10044090at2759"/>
<dbReference type="EMBL" id="KZ994964">
    <property type="protein sequence ID" value="RKO91659.1"/>
    <property type="molecule type" value="Genomic_DNA"/>
</dbReference>
<proteinExistence type="predicted"/>